<keyword evidence="7" id="KW-0456">Lyase</keyword>
<dbReference type="EC" id="4.2.99.18" evidence="7"/>
<keyword evidence="3" id="KW-0479">Metal-binding</keyword>
<reference evidence="7 8" key="1">
    <citation type="submission" date="2020-07" db="EMBL/GenBank/DDBJ databases">
        <title>Genomic Encyclopedia of Type Strains, Phase IV (KMG-V): Genome sequencing to study the core and pangenomes of soil and plant-associated prokaryotes.</title>
        <authorList>
            <person name="Whitman W."/>
        </authorList>
    </citation>
    <scope>NUCLEOTIDE SEQUENCE [LARGE SCALE GENOMIC DNA]</scope>
    <source>
        <strain evidence="7 8">AN3</strain>
    </source>
</reference>
<comment type="cofactor">
    <cofactor evidence="1">
        <name>[4Fe-4S] cluster</name>
        <dbReference type="ChEBI" id="CHEBI:49883"/>
    </cofactor>
</comment>
<evidence type="ECO:0000259" key="6">
    <source>
        <dbReference type="SMART" id="SM00478"/>
    </source>
</evidence>
<dbReference type="CDD" id="cd00056">
    <property type="entry name" value="ENDO3c"/>
    <property type="match status" value="1"/>
</dbReference>
<dbReference type="SUPFAM" id="SSF48150">
    <property type="entry name" value="DNA-glycosylase"/>
    <property type="match status" value="1"/>
</dbReference>
<dbReference type="PIRSF" id="PIRSF001435">
    <property type="entry name" value="Nth"/>
    <property type="match status" value="1"/>
</dbReference>
<proteinExistence type="predicted"/>
<accession>A0A839EXW1</accession>
<keyword evidence="2" id="KW-0004">4Fe-4S</keyword>
<dbReference type="InterPro" id="IPR003265">
    <property type="entry name" value="HhH-GPD_domain"/>
</dbReference>
<evidence type="ECO:0000256" key="3">
    <source>
        <dbReference type="ARBA" id="ARBA00022723"/>
    </source>
</evidence>
<dbReference type="GO" id="GO:0051539">
    <property type="term" value="F:4 iron, 4 sulfur cluster binding"/>
    <property type="evidence" value="ECO:0007669"/>
    <property type="project" value="UniProtKB-KW"/>
</dbReference>
<dbReference type="SMART" id="SM00478">
    <property type="entry name" value="ENDO3c"/>
    <property type="match status" value="1"/>
</dbReference>
<name>A0A839EXW1_9HYPH</name>
<dbReference type="AlphaFoldDB" id="A0A839EXW1"/>
<dbReference type="InterPro" id="IPR023170">
    <property type="entry name" value="HhH_base_excis_C"/>
</dbReference>
<evidence type="ECO:0000313" key="7">
    <source>
        <dbReference type="EMBL" id="MBA8881227.1"/>
    </source>
</evidence>
<evidence type="ECO:0000256" key="5">
    <source>
        <dbReference type="ARBA" id="ARBA00023014"/>
    </source>
</evidence>
<dbReference type="PANTHER" id="PTHR10359">
    <property type="entry name" value="A/G-SPECIFIC ADENINE GLYCOSYLASE/ENDONUCLEASE III"/>
    <property type="match status" value="1"/>
</dbReference>
<keyword evidence="4" id="KW-0408">Iron</keyword>
<keyword evidence="7" id="KW-0378">Hydrolase</keyword>
<sequence>MDFGTPNQLDVIHKRLKAHYGSPGPGVRFSPVGMLIMAMLGSRTRDPVSLRAFRNLRQRFGTAQALAYAEPEDVYGCIREVTYAETYAIYIPQALQAIIRRFGTLDLESLRGMAVEQALMWLQGLRGVGPKISACVLNFSELQMRALVIDTHYLRFASRFELVHADMPANLAVRAIQRLIPNTWLATDTEQHHVLVKRLAQEFCVATSPQCHGCPLRNICPYSKRLDS</sequence>
<keyword evidence="7" id="KW-0255">Endonuclease</keyword>
<dbReference type="EMBL" id="JACGXN010000012">
    <property type="protein sequence ID" value="MBA8881227.1"/>
    <property type="molecule type" value="Genomic_DNA"/>
</dbReference>
<organism evidence="7 8">
    <name type="scientific">Phyllobacterium myrsinacearum</name>
    <dbReference type="NCBI Taxonomy" id="28101"/>
    <lineage>
        <taxon>Bacteria</taxon>
        <taxon>Pseudomonadati</taxon>
        <taxon>Pseudomonadota</taxon>
        <taxon>Alphaproteobacteria</taxon>
        <taxon>Hyphomicrobiales</taxon>
        <taxon>Phyllobacteriaceae</taxon>
        <taxon>Phyllobacterium</taxon>
    </lineage>
</organism>
<dbReference type="InterPro" id="IPR011257">
    <property type="entry name" value="DNA_glycosylase"/>
</dbReference>
<dbReference type="Gene3D" id="1.10.1670.10">
    <property type="entry name" value="Helix-hairpin-Helix base-excision DNA repair enzymes (C-terminal)"/>
    <property type="match status" value="1"/>
</dbReference>
<feature type="domain" description="HhH-GPD" evidence="6">
    <location>
        <begin position="40"/>
        <end position="201"/>
    </location>
</feature>
<dbReference type="SMART" id="SM00525">
    <property type="entry name" value="FES"/>
    <property type="match status" value="1"/>
</dbReference>
<evidence type="ECO:0000256" key="4">
    <source>
        <dbReference type="ARBA" id="ARBA00023004"/>
    </source>
</evidence>
<dbReference type="InterPro" id="IPR003651">
    <property type="entry name" value="Endonuclease3_FeS-loop_motif"/>
</dbReference>
<protein>
    <submittedName>
        <fullName evidence="7">Endonuclease-3</fullName>
        <ecNumber evidence="7">4.2.99.18</ecNumber>
    </submittedName>
</protein>
<dbReference type="GO" id="GO:0046872">
    <property type="term" value="F:metal ion binding"/>
    <property type="evidence" value="ECO:0007669"/>
    <property type="project" value="UniProtKB-KW"/>
</dbReference>
<dbReference type="Pfam" id="PF00730">
    <property type="entry name" value="HhH-GPD"/>
    <property type="match status" value="1"/>
</dbReference>
<evidence type="ECO:0000313" key="8">
    <source>
        <dbReference type="Proteomes" id="UP000549052"/>
    </source>
</evidence>
<keyword evidence="7" id="KW-0540">Nuclease</keyword>
<dbReference type="GO" id="GO:0006284">
    <property type="term" value="P:base-excision repair"/>
    <property type="evidence" value="ECO:0007669"/>
    <property type="project" value="InterPro"/>
</dbReference>
<dbReference type="GO" id="GO:0140078">
    <property type="term" value="F:class I DNA-(apurinic or apyrimidinic site) endonuclease activity"/>
    <property type="evidence" value="ECO:0007669"/>
    <property type="project" value="UniProtKB-EC"/>
</dbReference>
<dbReference type="GO" id="GO:0016787">
    <property type="term" value="F:hydrolase activity"/>
    <property type="evidence" value="ECO:0007669"/>
    <property type="project" value="UniProtKB-ARBA"/>
</dbReference>
<dbReference type="Gene3D" id="1.10.340.30">
    <property type="entry name" value="Hypothetical protein, domain 2"/>
    <property type="match status" value="1"/>
</dbReference>
<evidence type="ECO:0000256" key="2">
    <source>
        <dbReference type="ARBA" id="ARBA00022485"/>
    </source>
</evidence>
<keyword evidence="5" id="KW-0411">Iron-sulfur</keyword>
<evidence type="ECO:0000256" key="1">
    <source>
        <dbReference type="ARBA" id="ARBA00001966"/>
    </source>
</evidence>
<dbReference type="Proteomes" id="UP000549052">
    <property type="component" value="Unassembled WGS sequence"/>
</dbReference>
<gene>
    <name evidence="7" type="ORF">FHW16_004962</name>
</gene>
<keyword evidence="8" id="KW-1185">Reference proteome</keyword>
<comment type="caution">
    <text evidence="7">The sequence shown here is derived from an EMBL/GenBank/DDBJ whole genome shotgun (WGS) entry which is preliminary data.</text>
</comment>